<keyword evidence="7" id="KW-1015">Disulfide bond</keyword>
<dbReference type="FunFam" id="3.40.50.620:FF:000115">
    <property type="entry name" value="tRNA-specific 2-thiouridylase MnmA"/>
    <property type="match status" value="1"/>
</dbReference>
<feature type="region of interest" description="Interaction with tRNA" evidence="9">
    <location>
        <begin position="324"/>
        <end position="325"/>
    </location>
</feature>
<evidence type="ECO:0000259" key="11">
    <source>
        <dbReference type="Pfam" id="PF20259"/>
    </source>
</evidence>
<sequence length="374" mass="42581">MIKDRKKIAVAMSGGVDSSVAVALLQKSGYNVMGVFMKLWKEPQCDSPAESRARETAKLLKIPFHVINLKKEFKKKIVDSFLKEYKAGRTPNPCVHCNKEIKFGLLLDKTRTLGADFLATGHYVRLGREIPNIKYKLLKGRDGEKDQSYFLWRLNQKQLKHVLFPVGDYTKTEVRKMAKELKLPTAETPESQEICFIHDPAVAGSRKLREKTEDFLKRYIKPRPGDIIDEKGEFLGRPACNALQAKRSNAGRHQGLCLYTIGQRKGIRLSGGPYFVIDKNIKKNLLIVSKNEKDLNRREIIVKNVNWISGKEPKLPLKIELKIRYRSKPVKAIISKFQVSNYRLQVDKSQRAVTPGQSAVFYLKNELLGGGTIE</sequence>
<evidence type="ECO:0000256" key="1">
    <source>
        <dbReference type="ARBA" id="ARBA00022555"/>
    </source>
</evidence>
<feature type="binding site" evidence="9">
    <location>
        <position position="121"/>
    </location>
    <ligand>
        <name>ATP</name>
        <dbReference type="ChEBI" id="CHEBI:30616"/>
    </ligand>
</feature>
<dbReference type="PANTHER" id="PTHR11933:SF5">
    <property type="entry name" value="MITOCHONDRIAL TRNA-SPECIFIC 2-THIOURIDYLASE 1"/>
    <property type="match status" value="1"/>
</dbReference>
<feature type="binding site" evidence="9">
    <location>
        <begin position="11"/>
        <end position="18"/>
    </location>
    <ligand>
        <name>ATP</name>
        <dbReference type="ChEBI" id="CHEBI:30616"/>
    </ligand>
</feature>
<feature type="domain" description="tRNA-specific 2-thiouridylase MnmA-like C-terminal" evidence="10">
    <location>
        <begin position="298"/>
        <end position="373"/>
    </location>
</feature>
<gene>
    <name evidence="9" type="primary">mnmA</name>
    <name evidence="12" type="ORF">COX37_00585</name>
</gene>
<dbReference type="Pfam" id="PF20258">
    <property type="entry name" value="tRNA_Me_trans_C"/>
    <property type="match status" value="1"/>
</dbReference>
<dbReference type="AlphaFoldDB" id="A0A2G9YV33"/>
<feature type="active site" description="Nucleophile" evidence="9">
    <location>
        <position position="97"/>
    </location>
</feature>
<evidence type="ECO:0000256" key="6">
    <source>
        <dbReference type="ARBA" id="ARBA00022884"/>
    </source>
</evidence>
<evidence type="ECO:0000256" key="5">
    <source>
        <dbReference type="ARBA" id="ARBA00022840"/>
    </source>
</evidence>
<dbReference type="GO" id="GO:0000049">
    <property type="term" value="F:tRNA binding"/>
    <property type="evidence" value="ECO:0007669"/>
    <property type="project" value="UniProtKB-KW"/>
</dbReference>
<dbReference type="EC" id="2.8.1.13" evidence="9"/>
<reference evidence="12 13" key="1">
    <citation type="submission" date="2017-09" db="EMBL/GenBank/DDBJ databases">
        <title>Depth-based differentiation of microbial function through sediment-hosted aquifers and enrichment of novel symbionts in the deep terrestrial subsurface.</title>
        <authorList>
            <person name="Probst A.J."/>
            <person name="Ladd B."/>
            <person name="Jarett J.K."/>
            <person name="Geller-Mcgrath D.E."/>
            <person name="Sieber C.M."/>
            <person name="Emerson J.B."/>
            <person name="Anantharaman K."/>
            <person name="Thomas B.C."/>
            <person name="Malmstrom R."/>
            <person name="Stieglmeier M."/>
            <person name="Klingl A."/>
            <person name="Woyke T."/>
            <person name="Ryan C.M."/>
            <person name="Banfield J.F."/>
        </authorList>
    </citation>
    <scope>NUCLEOTIDE SEQUENCE [LARGE SCALE GENOMIC DNA]</scope>
    <source>
        <strain evidence="12">CG23_combo_of_CG06-09_8_20_14_all_39_17</strain>
    </source>
</reference>
<dbReference type="InterPro" id="IPR023382">
    <property type="entry name" value="MnmA-like_central_sf"/>
</dbReference>
<dbReference type="EMBL" id="PCRO01000009">
    <property type="protein sequence ID" value="PIP23049.1"/>
    <property type="molecule type" value="Genomic_DNA"/>
</dbReference>
<evidence type="ECO:0000256" key="4">
    <source>
        <dbReference type="ARBA" id="ARBA00022741"/>
    </source>
</evidence>
<dbReference type="Gene3D" id="2.30.30.280">
    <property type="entry name" value="Adenine nucleotide alpha hydrolases-like domains"/>
    <property type="match status" value="1"/>
</dbReference>
<keyword evidence="1 9" id="KW-0820">tRNA-binding</keyword>
<dbReference type="InterPro" id="IPR004506">
    <property type="entry name" value="MnmA-like"/>
</dbReference>
<proteinExistence type="inferred from homology"/>
<dbReference type="PANTHER" id="PTHR11933">
    <property type="entry name" value="TRNA 5-METHYLAMINOMETHYL-2-THIOURIDYLATE -METHYLTRANSFERASE"/>
    <property type="match status" value="1"/>
</dbReference>
<dbReference type="GO" id="GO:0005737">
    <property type="term" value="C:cytoplasm"/>
    <property type="evidence" value="ECO:0007669"/>
    <property type="project" value="UniProtKB-SubCell"/>
</dbReference>
<evidence type="ECO:0000256" key="2">
    <source>
        <dbReference type="ARBA" id="ARBA00022679"/>
    </source>
</evidence>
<dbReference type="InterPro" id="IPR046884">
    <property type="entry name" value="MnmA-like_central"/>
</dbReference>
<feature type="region of interest" description="Interaction with tRNA" evidence="9">
    <location>
        <begin position="145"/>
        <end position="147"/>
    </location>
</feature>
<evidence type="ECO:0000313" key="12">
    <source>
        <dbReference type="EMBL" id="PIP23049.1"/>
    </source>
</evidence>
<keyword evidence="6 9" id="KW-0694">RNA-binding</keyword>
<comment type="catalytic activity">
    <reaction evidence="8 9">
        <text>S-sulfanyl-L-cysteinyl-[protein] + uridine(34) in tRNA + AH2 + ATP = 2-thiouridine(34) in tRNA + L-cysteinyl-[protein] + A + AMP + diphosphate + H(+)</text>
        <dbReference type="Rhea" id="RHEA:47032"/>
        <dbReference type="Rhea" id="RHEA-COMP:10131"/>
        <dbReference type="Rhea" id="RHEA-COMP:11726"/>
        <dbReference type="Rhea" id="RHEA-COMP:11727"/>
        <dbReference type="Rhea" id="RHEA-COMP:11728"/>
        <dbReference type="ChEBI" id="CHEBI:13193"/>
        <dbReference type="ChEBI" id="CHEBI:15378"/>
        <dbReference type="ChEBI" id="CHEBI:17499"/>
        <dbReference type="ChEBI" id="CHEBI:29950"/>
        <dbReference type="ChEBI" id="CHEBI:30616"/>
        <dbReference type="ChEBI" id="CHEBI:33019"/>
        <dbReference type="ChEBI" id="CHEBI:61963"/>
        <dbReference type="ChEBI" id="CHEBI:65315"/>
        <dbReference type="ChEBI" id="CHEBI:87170"/>
        <dbReference type="ChEBI" id="CHEBI:456215"/>
        <dbReference type="EC" id="2.8.1.13"/>
    </reaction>
</comment>
<dbReference type="Gene3D" id="2.40.30.10">
    <property type="entry name" value="Translation factors"/>
    <property type="match status" value="1"/>
</dbReference>
<dbReference type="Gene3D" id="3.40.50.620">
    <property type="entry name" value="HUPs"/>
    <property type="match status" value="1"/>
</dbReference>
<keyword evidence="9" id="KW-0963">Cytoplasm</keyword>
<feature type="binding site" evidence="9">
    <location>
        <position position="37"/>
    </location>
    <ligand>
        <name>ATP</name>
        <dbReference type="ChEBI" id="CHEBI:30616"/>
    </ligand>
</feature>
<dbReference type="GO" id="GO:0002143">
    <property type="term" value="P:tRNA wobble position uridine thiolation"/>
    <property type="evidence" value="ECO:0007669"/>
    <property type="project" value="TreeGrafter"/>
</dbReference>
<keyword evidence="4 9" id="KW-0547">Nucleotide-binding</keyword>
<name>A0A2G9YV33_9BACT</name>
<comment type="function">
    <text evidence="9">Catalyzes the 2-thiolation of uridine at the wobble position (U34) of tRNA, leading to the formation of s(2)U34.</text>
</comment>
<feature type="site" description="Interaction with tRNA" evidence="9">
    <location>
        <position position="122"/>
    </location>
</feature>
<dbReference type="InterPro" id="IPR046885">
    <property type="entry name" value="MnmA-like_C"/>
</dbReference>
<dbReference type="CDD" id="cd01998">
    <property type="entry name" value="MnmA_TRMU-like"/>
    <property type="match status" value="1"/>
</dbReference>
<keyword evidence="2 9" id="KW-0808">Transferase</keyword>
<dbReference type="Pfam" id="PF03054">
    <property type="entry name" value="tRNA_Me_trans"/>
    <property type="match status" value="1"/>
</dbReference>
<organism evidence="12 13">
    <name type="scientific">Candidatus Nealsonbacteria bacterium CG23_combo_of_CG06-09_8_20_14_all_39_17</name>
    <dbReference type="NCBI Taxonomy" id="1974722"/>
    <lineage>
        <taxon>Bacteria</taxon>
        <taxon>Candidatus Nealsoniibacteriota</taxon>
    </lineage>
</organism>
<comment type="subcellular location">
    <subcellularLocation>
        <location evidence="9">Cytoplasm</location>
    </subcellularLocation>
</comment>
<dbReference type="Proteomes" id="UP000229976">
    <property type="component" value="Unassembled WGS sequence"/>
</dbReference>
<feature type="site" description="Interaction with tRNA" evidence="9">
    <location>
        <position position="357"/>
    </location>
</feature>
<accession>A0A2G9YV33</accession>
<comment type="caution">
    <text evidence="12">The sequence shown here is derived from an EMBL/GenBank/DDBJ whole genome shotgun (WGS) entry which is preliminary data.</text>
</comment>
<feature type="active site" description="Cysteine persulfide intermediate" evidence="9">
    <location>
        <position position="195"/>
    </location>
</feature>
<keyword evidence="3 9" id="KW-0819">tRNA processing</keyword>
<dbReference type="InterPro" id="IPR014729">
    <property type="entry name" value="Rossmann-like_a/b/a_fold"/>
</dbReference>
<keyword evidence="5 9" id="KW-0067">ATP-binding</keyword>
<feature type="domain" description="tRNA-specific 2-thiouridylase MnmA-like central" evidence="11">
    <location>
        <begin position="249"/>
        <end position="290"/>
    </location>
</feature>
<evidence type="ECO:0000259" key="10">
    <source>
        <dbReference type="Pfam" id="PF20258"/>
    </source>
</evidence>
<dbReference type="NCBIfam" id="TIGR00420">
    <property type="entry name" value="trmU"/>
    <property type="match status" value="1"/>
</dbReference>
<dbReference type="HAMAP" id="MF_00144">
    <property type="entry name" value="tRNA_thiouridyl_MnmA"/>
    <property type="match status" value="1"/>
</dbReference>
<evidence type="ECO:0000256" key="3">
    <source>
        <dbReference type="ARBA" id="ARBA00022694"/>
    </source>
</evidence>
<protein>
    <recommendedName>
        <fullName evidence="9">tRNA-specific 2-thiouridylase MnmA</fullName>
        <ecNumber evidence="9">2.8.1.13</ecNumber>
    </recommendedName>
</protein>
<dbReference type="NCBIfam" id="NF001138">
    <property type="entry name" value="PRK00143.1"/>
    <property type="match status" value="1"/>
</dbReference>
<comment type="caution">
    <text evidence="9">Lacks conserved residue(s) required for the propagation of feature annotation.</text>
</comment>
<dbReference type="SUPFAM" id="SSF52402">
    <property type="entry name" value="Adenine nucleotide alpha hydrolases-like"/>
    <property type="match status" value="1"/>
</dbReference>
<evidence type="ECO:0000256" key="7">
    <source>
        <dbReference type="ARBA" id="ARBA00023157"/>
    </source>
</evidence>
<dbReference type="GO" id="GO:0005524">
    <property type="term" value="F:ATP binding"/>
    <property type="evidence" value="ECO:0007669"/>
    <property type="project" value="UniProtKB-KW"/>
</dbReference>
<evidence type="ECO:0000256" key="9">
    <source>
        <dbReference type="HAMAP-Rule" id="MF_00144"/>
    </source>
</evidence>
<comment type="similarity">
    <text evidence="9">Belongs to the MnmA/TRMU family.</text>
</comment>
<dbReference type="Pfam" id="PF20259">
    <property type="entry name" value="tRNA_Me_trans_M"/>
    <property type="match status" value="1"/>
</dbReference>
<dbReference type="GO" id="GO:0103016">
    <property type="term" value="F:tRNA-uridine 2-sulfurtransferase activity"/>
    <property type="evidence" value="ECO:0007669"/>
    <property type="project" value="UniProtKB-EC"/>
</dbReference>
<evidence type="ECO:0000313" key="13">
    <source>
        <dbReference type="Proteomes" id="UP000229976"/>
    </source>
</evidence>
<evidence type="ECO:0000256" key="8">
    <source>
        <dbReference type="ARBA" id="ARBA00051542"/>
    </source>
</evidence>